<evidence type="ECO:0000313" key="2">
    <source>
        <dbReference type="EMBL" id="BAL57108.1"/>
    </source>
</evidence>
<dbReference type="InterPro" id="IPR027417">
    <property type="entry name" value="P-loop_NTPase"/>
</dbReference>
<accession>H5SI85</accession>
<reference evidence="1" key="1">
    <citation type="journal article" date="2005" name="Environ. Microbiol.">
        <title>Genetic and functional properties of uncultivated thermophilic crenarchaeotes from a subsurface gold mine as revealed by analysis of genome fragments.</title>
        <authorList>
            <person name="Nunoura T."/>
            <person name="Hirayama H."/>
            <person name="Takami H."/>
            <person name="Oida H."/>
            <person name="Nishi S."/>
            <person name="Shimamura S."/>
            <person name="Suzuki Y."/>
            <person name="Inagaki F."/>
            <person name="Takai K."/>
            <person name="Nealson K.H."/>
            <person name="Horikoshi K."/>
        </authorList>
    </citation>
    <scope>NUCLEOTIDE SEQUENCE</scope>
</reference>
<evidence type="ECO:0000313" key="1">
    <source>
        <dbReference type="EMBL" id="BAL55871.1"/>
    </source>
</evidence>
<dbReference type="EMBL" id="AP011766">
    <property type="protein sequence ID" value="BAL57108.1"/>
    <property type="molecule type" value="Genomic_DNA"/>
</dbReference>
<organism evidence="1">
    <name type="scientific">uncultured Acetothermia bacterium</name>
    <dbReference type="NCBI Taxonomy" id="236499"/>
    <lineage>
        <taxon>Bacteria</taxon>
        <taxon>Candidatus Bipolaricaulota</taxon>
        <taxon>environmental samples</taxon>
    </lineage>
</organism>
<keyword evidence="1" id="KW-0808">Transferase</keyword>
<dbReference type="PANTHER" id="PTHR46638">
    <property type="entry name" value="CORRINOID ADENOSYLTRANSFERASE"/>
    <property type="match status" value="1"/>
</dbReference>
<dbReference type="Gene3D" id="3.40.50.300">
    <property type="entry name" value="P-loop containing nucleotide triphosphate hydrolases"/>
    <property type="match status" value="1"/>
</dbReference>
<dbReference type="CDD" id="cd00561">
    <property type="entry name" value="CobA_ACA"/>
    <property type="match status" value="1"/>
</dbReference>
<dbReference type="AlphaFoldDB" id="H5SI85"/>
<proteinExistence type="predicted"/>
<protein>
    <submittedName>
        <fullName evidence="1">Cob(I)alamin adenosyltransferase</fullName>
    </submittedName>
</protein>
<dbReference type="GO" id="GO:0008817">
    <property type="term" value="F:corrinoid adenosyltransferase activity"/>
    <property type="evidence" value="ECO:0007669"/>
    <property type="project" value="InterPro"/>
</dbReference>
<dbReference type="Pfam" id="PF02572">
    <property type="entry name" value="CobA_CobO_BtuR"/>
    <property type="match status" value="1"/>
</dbReference>
<dbReference type="EMBL" id="AP011731">
    <property type="protein sequence ID" value="BAL55871.1"/>
    <property type="molecule type" value="Genomic_DNA"/>
</dbReference>
<sequence>MTPKNELGLVQMWWGDGKGKTTAALGMALRALGRGFKVHLIQFLKGGIRGVDAFEEYGELKALKRFENFSFERYGMPEWLIGKPTEGHIEAGRKALEATARALSSGKYDMVIVDECLYAVQFGVISAEDLITVVKGKAPKTECVLTGSHKRLPEIEEIADLVTEVRKIKHPFDRGIKARLGTEF</sequence>
<dbReference type="InterPro" id="IPR003724">
    <property type="entry name" value="CblAdoTrfase_CobA"/>
</dbReference>
<dbReference type="PANTHER" id="PTHR46638:SF1">
    <property type="entry name" value="CORRINOID ADENOSYLTRANSFERASE"/>
    <property type="match status" value="1"/>
</dbReference>
<dbReference type="GO" id="GO:0005524">
    <property type="term" value="F:ATP binding"/>
    <property type="evidence" value="ECO:0007669"/>
    <property type="project" value="InterPro"/>
</dbReference>
<name>H5SI85_9BACT</name>
<gene>
    <name evidence="1" type="ORF">HGMM_F32F05C29</name>
    <name evidence="2" type="ORF">HGMM_F47C08C29</name>
</gene>
<dbReference type="GO" id="GO:0009236">
    <property type="term" value="P:cobalamin biosynthetic process"/>
    <property type="evidence" value="ECO:0007669"/>
    <property type="project" value="InterPro"/>
</dbReference>
<reference evidence="1" key="2">
    <citation type="journal article" date="2012" name="PLoS ONE">
        <title>A Deeply Branching Thermophilic Bacterium with an Ancient Acetyl-CoA Pathway Dominates a Subsurface Ecosystem.</title>
        <authorList>
            <person name="Takami H."/>
            <person name="Noguchi H."/>
            <person name="Takaki Y."/>
            <person name="Uchiyama I."/>
            <person name="Toyoda A."/>
            <person name="Nishi S."/>
            <person name="Chee G.-J."/>
            <person name="Arai W."/>
            <person name="Nunoura T."/>
            <person name="Itoh T."/>
            <person name="Hattori M."/>
            <person name="Takai K."/>
        </authorList>
    </citation>
    <scope>NUCLEOTIDE SEQUENCE</scope>
</reference>
<dbReference type="PIRSF" id="PIRSF015617">
    <property type="entry name" value="Adensltrnsf_CobA"/>
    <property type="match status" value="1"/>
</dbReference>
<dbReference type="SUPFAM" id="SSF52540">
    <property type="entry name" value="P-loop containing nucleoside triphosphate hydrolases"/>
    <property type="match status" value="1"/>
</dbReference>